<dbReference type="Gene3D" id="3.30.40.10">
    <property type="entry name" value="Zinc/RING finger domain, C3HC4 (zinc finger)"/>
    <property type="match status" value="1"/>
</dbReference>
<dbReference type="Proteomes" id="UP000740883">
    <property type="component" value="Unassembled WGS sequence"/>
</dbReference>
<evidence type="ECO:0000256" key="2">
    <source>
        <dbReference type="ARBA" id="ARBA00022771"/>
    </source>
</evidence>
<sequence length="223" mass="25293">MRLTSSEELELICSGSECSIDNEDSIDSCFKEESSSIDNEDSIDSCFKEESSSIVEDDTTKDSFFKEESSSIDNNDTTKDNCFKEESSSIVEDGTSEVEIINIVKKPKITPTKFINNTSKFTPTKFTQNIITPTKFINSKALSIDFEDCSLLNVTLNNKNEKYKSSFYKDLLNKQSTNCSICLVEFRTHSKTITLLCTHLFHSKCIIPWIKEHKRCPCCRTTA</sequence>
<keyword evidence="3" id="KW-0862">Zinc</keyword>
<feature type="compositionally biased region" description="Basic and acidic residues" evidence="5">
    <location>
        <begin position="58"/>
        <end position="69"/>
    </location>
</feature>
<dbReference type="SMART" id="SM00184">
    <property type="entry name" value="RING"/>
    <property type="match status" value="1"/>
</dbReference>
<gene>
    <name evidence="7" type="ORF">NGRA_1512</name>
</gene>
<dbReference type="GO" id="GO:0008270">
    <property type="term" value="F:zinc ion binding"/>
    <property type="evidence" value="ECO:0007669"/>
    <property type="project" value="UniProtKB-KW"/>
</dbReference>
<keyword evidence="8" id="KW-1185">Reference proteome</keyword>
<dbReference type="InterPro" id="IPR013083">
    <property type="entry name" value="Znf_RING/FYVE/PHD"/>
</dbReference>
<dbReference type="EMBL" id="SBJO01000101">
    <property type="protein sequence ID" value="KAF9763092.1"/>
    <property type="molecule type" value="Genomic_DNA"/>
</dbReference>
<reference evidence="7 8" key="1">
    <citation type="journal article" date="2020" name="Genome Biol. Evol.">
        <title>Comparative genomics of strictly vertically transmitted, feminizing microsporidia endosymbionts of amphipod crustaceans.</title>
        <authorList>
            <person name="Cormier A."/>
            <person name="Chebbi M.A."/>
            <person name="Giraud I."/>
            <person name="Wattier R."/>
            <person name="Teixeira M."/>
            <person name="Gilbert C."/>
            <person name="Rigaud T."/>
            <person name="Cordaux R."/>
        </authorList>
    </citation>
    <scope>NUCLEOTIDE SEQUENCE [LARGE SCALE GENOMIC DNA]</scope>
    <source>
        <strain evidence="7 8">Ou3-Ou53</strain>
    </source>
</reference>
<dbReference type="PANTHER" id="PTHR45969">
    <property type="entry name" value="RING ZINC FINGER PROTEIN-RELATED"/>
    <property type="match status" value="1"/>
</dbReference>
<accession>A0A9P6KZI3</accession>
<evidence type="ECO:0000256" key="5">
    <source>
        <dbReference type="SAM" id="MobiDB-lite"/>
    </source>
</evidence>
<dbReference type="PANTHER" id="PTHR45969:SF69">
    <property type="entry name" value="FINGER DOMAIN PROTEIN, PUTATIVE (AFU_ORTHOLOGUE AFUA_3G12190)-RELATED"/>
    <property type="match status" value="1"/>
</dbReference>
<evidence type="ECO:0000313" key="7">
    <source>
        <dbReference type="EMBL" id="KAF9763092.1"/>
    </source>
</evidence>
<dbReference type="GO" id="GO:0061630">
    <property type="term" value="F:ubiquitin protein ligase activity"/>
    <property type="evidence" value="ECO:0007669"/>
    <property type="project" value="TreeGrafter"/>
</dbReference>
<evidence type="ECO:0000256" key="3">
    <source>
        <dbReference type="ARBA" id="ARBA00022833"/>
    </source>
</evidence>
<name>A0A9P6KZI3_9MICR</name>
<comment type="caution">
    <text evidence="7">The sequence shown here is derived from an EMBL/GenBank/DDBJ whole genome shotgun (WGS) entry which is preliminary data.</text>
</comment>
<organism evidence="7 8">
    <name type="scientific">Nosema granulosis</name>
    <dbReference type="NCBI Taxonomy" id="83296"/>
    <lineage>
        <taxon>Eukaryota</taxon>
        <taxon>Fungi</taxon>
        <taxon>Fungi incertae sedis</taxon>
        <taxon>Microsporidia</taxon>
        <taxon>Nosematidae</taxon>
        <taxon>Nosema</taxon>
    </lineage>
</organism>
<proteinExistence type="predicted"/>
<evidence type="ECO:0000256" key="4">
    <source>
        <dbReference type="PROSITE-ProRule" id="PRU00175"/>
    </source>
</evidence>
<feature type="domain" description="RING-type" evidence="6">
    <location>
        <begin position="179"/>
        <end position="220"/>
    </location>
</feature>
<dbReference type="Pfam" id="PF13639">
    <property type="entry name" value="zf-RING_2"/>
    <property type="match status" value="1"/>
</dbReference>
<feature type="region of interest" description="Disordered" evidence="5">
    <location>
        <begin position="31"/>
        <end position="78"/>
    </location>
</feature>
<dbReference type="AlphaFoldDB" id="A0A9P6KZI3"/>
<dbReference type="GO" id="GO:0016567">
    <property type="term" value="P:protein ubiquitination"/>
    <property type="evidence" value="ECO:0007669"/>
    <property type="project" value="TreeGrafter"/>
</dbReference>
<protein>
    <submittedName>
        <fullName evidence="7">E3 ubiquitin-protein ligase RING1-like</fullName>
    </submittedName>
</protein>
<dbReference type="PROSITE" id="PS50089">
    <property type="entry name" value="ZF_RING_2"/>
    <property type="match status" value="1"/>
</dbReference>
<keyword evidence="1" id="KW-0479">Metal-binding</keyword>
<dbReference type="CDD" id="cd16454">
    <property type="entry name" value="RING-H2_PA-TM-RING"/>
    <property type="match status" value="1"/>
</dbReference>
<evidence type="ECO:0000256" key="1">
    <source>
        <dbReference type="ARBA" id="ARBA00022723"/>
    </source>
</evidence>
<evidence type="ECO:0000313" key="8">
    <source>
        <dbReference type="Proteomes" id="UP000740883"/>
    </source>
</evidence>
<keyword evidence="2 4" id="KW-0863">Zinc-finger</keyword>
<dbReference type="OrthoDB" id="2196043at2759"/>
<dbReference type="SUPFAM" id="SSF57850">
    <property type="entry name" value="RING/U-box"/>
    <property type="match status" value="1"/>
</dbReference>
<evidence type="ECO:0000259" key="6">
    <source>
        <dbReference type="PROSITE" id="PS50089"/>
    </source>
</evidence>
<dbReference type="InterPro" id="IPR001841">
    <property type="entry name" value="Znf_RING"/>
</dbReference>